<comment type="caution">
    <text evidence="1">The sequence shown here is derived from an EMBL/GenBank/DDBJ whole genome shotgun (WGS) entry which is preliminary data.</text>
</comment>
<organism evidence="1 2">
    <name type="scientific">Prauserella cavernicola</name>
    <dbReference type="NCBI Taxonomy" id="2800127"/>
    <lineage>
        <taxon>Bacteria</taxon>
        <taxon>Bacillati</taxon>
        <taxon>Actinomycetota</taxon>
        <taxon>Actinomycetes</taxon>
        <taxon>Pseudonocardiales</taxon>
        <taxon>Pseudonocardiaceae</taxon>
        <taxon>Prauserella</taxon>
    </lineage>
</organism>
<proteinExistence type="predicted"/>
<dbReference type="RefSeq" id="WP_200324417.1">
    <property type="nucleotide sequence ID" value="NZ_JAENJH010000010.1"/>
</dbReference>
<gene>
    <name evidence="1" type="ORF">JHE00_29460</name>
</gene>
<dbReference type="AlphaFoldDB" id="A0A934QYH8"/>
<dbReference type="Pfam" id="PF19953">
    <property type="entry name" value="EACC1"/>
    <property type="match status" value="1"/>
</dbReference>
<dbReference type="InterPro" id="IPR045428">
    <property type="entry name" value="EACC1"/>
</dbReference>
<dbReference type="Proteomes" id="UP000635245">
    <property type="component" value="Unassembled WGS sequence"/>
</dbReference>
<evidence type="ECO:0000313" key="2">
    <source>
        <dbReference type="Proteomes" id="UP000635245"/>
    </source>
</evidence>
<dbReference type="EMBL" id="JAENJH010000010">
    <property type="protein sequence ID" value="MBK1788477.1"/>
    <property type="molecule type" value="Genomic_DNA"/>
</dbReference>
<reference evidence="1" key="1">
    <citation type="submission" date="2020-12" db="EMBL/GenBank/DDBJ databases">
        <title>Prauserella sp. ASG 168, a novel actinomycete isolated from cave rock.</title>
        <authorList>
            <person name="Suriyachadkun C."/>
        </authorList>
    </citation>
    <scope>NUCLEOTIDE SEQUENCE</scope>
    <source>
        <strain evidence="1">ASG 168</strain>
    </source>
</reference>
<sequence length="120" mass="12593">MVEAGVVAATTGGSEHDLRSLAFWLRSEDEFRGRVELEEAPAHRGEPSSELDAVVTVLPPAAASSFASSVLAWLTHHHGVHTLSLTVRSAAGAQASLSCHATDDPRQLAGTIRRLLGDGS</sequence>
<protein>
    <submittedName>
        <fullName evidence="1">Uncharacterized protein</fullName>
    </submittedName>
</protein>
<evidence type="ECO:0000313" key="1">
    <source>
        <dbReference type="EMBL" id="MBK1788477.1"/>
    </source>
</evidence>
<keyword evidence="2" id="KW-1185">Reference proteome</keyword>
<accession>A0A934QYH8</accession>
<name>A0A934QYH8_9PSEU</name>